<accession>A0A7J7P513</accession>
<comment type="caution">
    <text evidence="2">The sequence shown here is derived from an EMBL/GenBank/DDBJ whole genome shotgun (WGS) entry which is preliminary data.</text>
</comment>
<keyword evidence="3" id="KW-1185">Reference proteome</keyword>
<protein>
    <submittedName>
        <fullName evidence="2">Uncharacterized protein</fullName>
    </submittedName>
</protein>
<organism evidence="2 3">
    <name type="scientific">Kingdonia uniflora</name>
    <dbReference type="NCBI Taxonomy" id="39325"/>
    <lineage>
        <taxon>Eukaryota</taxon>
        <taxon>Viridiplantae</taxon>
        <taxon>Streptophyta</taxon>
        <taxon>Embryophyta</taxon>
        <taxon>Tracheophyta</taxon>
        <taxon>Spermatophyta</taxon>
        <taxon>Magnoliopsida</taxon>
        <taxon>Ranunculales</taxon>
        <taxon>Circaeasteraceae</taxon>
        <taxon>Kingdonia</taxon>
    </lineage>
</organism>
<proteinExistence type="predicted"/>
<evidence type="ECO:0000256" key="1">
    <source>
        <dbReference type="SAM" id="MobiDB-lite"/>
    </source>
</evidence>
<dbReference type="Proteomes" id="UP000541444">
    <property type="component" value="Unassembled WGS sequence"/>
</dbReference>
<dbReference type="EMBL" id="JACGCM010000267">
    <property type="protein sequence ID" value="KAF6174403.1"/>
    <property type="molecule type" value="Genomic_DNA"/>
</dbReference>
<gene>
    <name evidence="2" type="ORF">GIB67_024425</name>
</gene>
<sequence>MCSKNPKPSSKLFVSTSSEESSSSNRSMDDTVVICIVTADNPTVSSGRDVGLHAGNEIEQFFKYPENVDVAKKFLQYKKSLDRECGNYVMNAGLWFRTLVRPSGNVEYYQVPSLDRWRRSMDIGDDIDIVYYNRTGAEVVEEGFLYYLNQVAYGLSIPLTFFPKGEINALRSYPGQLNGNIVEMMRVCESLNQKWRYGGIARQFVADDMFVAVLTEPNPKATADTSSLFDVVSREGNELNKVLGELGIRREKRLNSVVEKVHRAHKNRTMAAFSSTYADVMEISAYAVDIRASSKGISLEAVEQEALDLATRDPIRLDTQIRSSISQLSVAWKSVAEEKALQKDKFEKEAVVTKQKVEDEAKKAADITVASRNKLIQAFYFRDLSREDIDLALTGKYAKIVFPGDDASLMAEQTPAPPVADNPTKEGQRAMRILFFNIKKEDRKIHAQLEIDLGHAYDELKRCKGHNACLEREKVECAWLLQSSEKRVTLLEVRLLDTQQHLQVSQSRLKKKIALKRGKCAIITDHERQIADVIVFYGGELVRVENKFRRYISRCGKDVDVENHKVENIWFAKGNEGGGASTSKPRAEESEEEEVEDLLPHTWHKIRQQEVVIFNKLLQVDASSSWVQSQAN</sequence>
<feature type="region of interest" description="Disordered" evidence="1">
    <location>
        <begin position="1"/>
        <end position="25"/>
    </location>
</feature>
<dbReference type="AlphaFoldDB" id="A0A7J7P513"/>
<name>A0A7J7P513_9MAGN</name>
<feature type="compositionally biased region" description="Low complexity" evidence="1">
    <location>
        <begin position="9"/>
        <end position="25"/>
    </location>
</feature>
<evidence type="ECO:0000313" key="2">
    <source>
        <dbReference type="EMBL" id="KAF6174403.1"/>
    </source>
</evidence>
<evidence type="ECO:0000313" key="3">
    <source>
        <dbReference type="Proteomes" id="UP000541444"/>
    </source>
</evidence>
<reference evidence="2 3" key="1">
    <citation type="journal article" date="2020" name="IScience">
        <title>Genome Sequencing of the Endangered Kingdonia uniflora (Circaeasteraceae, Ranunculales) Reveals Potential Mechanisms of Evolutionary Specialization.</title>
        <authorList>
            <person name="Sun Y."/>
            <person name="Deng T."/>
            <person name="Zhang A."/>
            <person name="Moore M.J."/>
            <person name="Landis J.B."/>
            <person name="Lin N."/>
            <person name="Zhang H."/>
            <person name="Zhang X."/>
            <person name="Huang J."/>
            <person name="Zhang X."/>
            <person name="Sun H."/>
            <person name="Wang H."/>
        </authorList>
    </citation>
    <scope>NUCLEOTIDE SEQUENCE [LARGE SCALE GENOMIC DNA]</scope>
    <source>
        <strain evidence="2">TB1705</strain>
        <tissue evidence="2">Leaf</tissue>
    </source>
</reference>